<gene>
    <name evidence="12" type="primary">nuoF_1</name>
    <name evidence="12" type="ORF">B7C42_03083</name>
</gene>
<keyword evidence="8" id="KW-0408">Iron</keyword>
<dbReference type="InterPro" id="IPR037225">
    <property type="entry name" value="Nuo51_FMN-bd_sf"/>
</dbReference>
<evidence type="ECO:0000256" key="5">
    <source>
        <dbReference type="ARBA" id="ARBA00022630"/>
    </source>
</evidence>
<feature type="domain" description="NADH-ubiquinone oxidoreductase 51kDa subunit iron-sulphur binding" evidence="11">
    <location>
        <begin position="264"/>
        <end position="341"/>
    </location>
</feature>
<dbReference type="GO" id="GO:0016491">
    <property type="term" value="F:oxidoreductase activity"/>
    <property type="evidence" value="ECO:0007669"/>
    <property type="project" value="UniProtKB-KW"/>
</dbReference>
<dbReference type="Gene3D" id="3.10.20.600">
    <property type="match status" value="1"/>
</dbReference>
<keyword evidence="5" id="KW-0285">Flavoprotein</keyword>
<keyword evidence="7" id="KW-0479">Metal-binding</keyword>
<accession>A0A231H8S0</accession>
<dbReference type="GO" id="GO:0051539">
    <property type="term" value="F:4 iron, 4 sulfur cluster binding"/>
    <property type="evidence" value="ECO:0007669"/>
    <property type="project" value="UniProtKB-KW"/>
</dbReference>
<dbReference type="PANTHER" id="PTHR11780">
    <property type="entry name" value="NADH-UBIQUINONE OXIDOREDUCTASE FLAVOPROTEIN 1 NDUFV1"/>
    <property type="match status" value="1"/>
</dbReference>
<evidence type="ECO:0000256" key="9">
    <source>
        <dbReference type="ARBA" id="ARBA00023014"/>
    </source>
</evidence>
<keyword evidence="9" id="KW-0411">Iron-sulfur</keyword>
<comment type="caution">
    <text evidence="12">The sequence shown here is derived from an EMBL/GenBank/DDBJ whole genome shotgun (WGS) entry which is preliminary data.</text>
</comment>
<dbReference type="InterPro" id="IPR011538">
    <property type="entry name" value="Nuo51_FMN-bd"/>
</dbReference>
<dbReference type="Pfam" id="PF01512">
    <property type="entry name" value="Complex1_51K"/>
    <property type="match status" value="1"/>
</dbReference>
<comment type="similarity">
    <text evidence="3">Belongs to the complex I 51 kDa subunit family.</text>
</comment>
<reference evidence="12 13" key="1">
    <citation type="submission" date="2017-07" db="EMBL/GenBank/DDBJ databases">
        <title>First draft Genome Sequence of Nocardia cerradoensis isolated from human infection.</title>
        <authorList>
            <person name="Carrasco G."/>
        </authorList>
    </citation>
    <scope>NUCLEOTIDE SEQUENCE [LARGE SCALE GENOMIC DNA]</scope>
    <source>
        <strain evidence="12 13">CNM20130759</strain>
    </source>
</reference>
<evidence type="ECO:0000256" key="7">
    <source>
        <dbReference type="ARBA" id="ARBA00022723"/>
    </source>
</evidence>
<evidence type="ECO:0000256" key="1">
    <source>
        <dbReference type="ARBA" id="ARBA00001917"/>
    </source>
</evidence>
<dbReference type="InterPro" id="IPR019575">
    <property type="entry name" value="Nuop51_4Fe4S-bd"/>
</dbReference>
<evidence type="ECO:0000256" key="8">
    <source>
        <dbReference type="ARBA" id="ARBA00023004"/>
    </source>
</evidence>
<dbReference type="GO" id="GO:0046872">
    <property type="term" value="F:metal ion binding"/>
    <property type="evidence" value="ECO:0007669"/>
    <property type="project" value="UniProtKB-KW"/>
</dbReference>
<dbReference type="Gene3D" id="3.40.50.11540">
    <property type="entry name" value="NADH-ubiquinone oxidoreductase 51kDa subunit"/>
    <property type="match status" value="1"/>
</dbReference>
<feature type="domain" description="NADH-ubiquinone oxidoreductase 51kDa subunit FMN-binding" evidence="10">
    <location>
        <begin position="10"/>
        <end position="155"/>
    </location>
</feature>
<keyword evidence="6" id="KW-0288">FMN</keyword>
<evidence type="ECO:0000313" key="13">
    <source>
        <dbReference type="Proteomes" id="UP000215506"/>
    </source>
</evidence>
<evidence type="ECO:0000256" key="3">
    <source>
        <dbReference type="ARBA" id="ARBA00007523"/>
    </source>
</evidence>
<dbReference type="SUPFAM" id="SSF142984">
    <property type="entry name" value="Nqo1 middle domain-like"/>
    <property type="match status" value="1"/>
</dbReference>
<sequence length="363" mass="38388">MIGLPEMLAAAGLRGRGGANFPAAAKLELAARHRAELIVNACDGEWDSAKDAWVVAHHLPEVLDGARRITSQRVRMAAHRGSRTLAVLEAAGVDTLAVPRRYVSSEESALVRLAHGGPARPVMRFEPITAGGRDPRGRRLAPTLVLNVETVWRIQQIAEYGPGWFRSYGTADEPGPRLVTVADGVRAPGVHAAEAGLPVSEILDRAGGLATSPLALWVNGLSGGFLPAEARHTLWSRSALAPFGIGPGVGTFRVLAAGSDPWQVVLSALTYAAGESAGQCGPCMFGLPALRDDLSDLLARRAPAETAERLLRRLTRVPGRGACRFPDGVARFLASALDVFGTSLLVESLGSERFSAHKDESCP</sequence>
<organism evidence="12 13">
    <name type="scientific">Nocardia cerradoensis</name>
    <dbReference type="NCBI Taxonomy" id="85688"/>
    <lineage>
        <taxon>Bacteria</taxon>
        <taxon>Bacillati</taxon>
        <taxon>Actinomycetota</taxon>
        <taxon>Actinomycetes</taxon>
        <taxon>Mycobacteriales</taxon>
        <taxon>Nocardiaceae</taxon>
        <taxon>Nocardia</taxon>
    </lineage>
</organism>
<dbReference type="EMBL" id="NGAF01000005">
    <property type="protein sequence ID" value="OXR45126.1"/>
    <property type="molecule type" value="Genomic_DNA"/>
</dbReference>
<dbReference type="PANTHER" id="PTHR11780:SF10">
    <property type="entry name" value="NADH DEHYDROGENASE [UBIQUINONE] FLAVOPROTEIN 1, MITOCHONDRIAL"/>
    <property type="match status" value="1"/>
</dbReference>
<keyword evidence="4" id="KW-0004">4Fe-4S</keyword>
<evidence type="ECO:0000259" key="10">
    <source>
        <dbReference type="Pfam" id="PF01512"/>
    </source>
</evidence>
<dbReference type="InterPro" id="IPR050837">
    <property type="entry name" value="ComplexI_51kDa_subunit"/>
</dbReference>
<dbReference type="EC" id="1.6.5.11" evidence="12"/>
<proteinExistence type="inferred from homology"/>
<dbReference type="SUPFAM" id="SSF140490">
    <property type="entry name" value="Nqo1C-terminal domain-like"/>
    <property type="match status" value="1"/>
</dbReference>
<evidence type="ECO:0000313" key="12">
    <source>
        <dbReference type="EMBL" id="OXR45126.1"/>
    </source>
</evidence>
<protein>
    <submittedName>
        <fullName evidence="12">NADH-quinone oxidoreductase subunit F</fullName>
        <ecNumber evidence="12">1.6.5.11</ecNumber>
    </submittedName>
</protein>
<dbReference type="AlphaFoldDB" id="A0A231H8S0"/>
<evidence type="ECO:0000259" key="11">
    <source>
        <dbReference type="Pfam" id="PF10589"/>
    </source>
</evidence>
<dbReference type="Proteomes" id="UP000215506">
    <property type="component" value="Unassembled WGS sequence"/>
</dbReference>
<keyword evidence="12" id="KW-0560">Oxidoreductase</keyword>
<dbReference type="InterPro" id="IPR037207">
    <property type="entry name" value="Nuop51_4Fe4S-bd_sf"/>
</dbReference>
<dbReference type="SUPFAM" id="SSF142019">
    <property type="entry name" value="Nqo1 FMN-binding domain-like"/>
    <property type="match status" value="1"/>
</dbReference>
<dbReference type="Pfam" id="PF10589">
    <property type="entry name" value="NADH_4Fe-4S"/>
    <property type="match status" value="1"/>
</dbReference>
<evidence type="ECO:0000256" key="2">
    <source>
        <dbReference type="ARBA" id="ARBA00001966"/>
    </source>
</evidence>
<dbReference type="RefSeq" id="WP_094025745.1">
    <property type="nucleotide sequence ID" value="NZ_NGAF01000005.1"/>
</dbReference>
<comment type="cofactor">
    <cofactor evidence="2">
        <name>[4Fe-4S] cluster</name>
        <dbReference type="ChEBI" id="CHEBI:49883"/>
    </cofactor>
</comment>
<keyword evidence="13" id="KW-1185">Reference proteome</keyword>
<dbReference type="Gene3D" id="1.20.1440.230">
    <property type="entry name" value="NADH-ubiquinone oxidoreductase 51kDa subunit, iron-sulphur binding domain"/>
    <property type="match status" value="1"/>
</dbReference>
<comment type="cofactor">
    <cofactor evidence="1">
        <name>FMN</name>
        <dbReference type="ChEBI" id="CHEBI:58210"/>
    </cofactor>
</comment>
<evidence type="ECO:0000256" key="4">
    <source>
        <dbReference type="ARBA" id="ARBA00022485"/>
    </source>
</evidence>
<evidence type="ECO:0000256" key="6">
    <source>
        <dbReference type="ARBA" id="ARBA00022643"/>
    </source>
</evidence>
<name>A0A231H8S0_9NOCA</name>